<evidence type="ECO:0000313" key="3">
    <source>
        <dbReference type="Proteomes" id="UP000559256"/>
    </source>
</evidence>
<dbReference type="Proteomes" id="UP000559256">
    <property type="component" value="Unassembled WGS sequence"/>
</dbReference>
<evidence type="ECO:0000256" key="1">
    <source>
        <dbReference type="SAM" id="MobiDB-lite"/>
    </source>
</evidence>
<organism evidence="2 3">
    <name type="scientific">Tetrapyrgos nigripes</name>
    <dbReference type="NCBI Taxonomy" id="182062"/>
    <lineage>
        <taxon>Eukaryota</taxon>
        <taxon>Fungi</taxon>
        <taxon>Dikarya</taxon>
        <taxon>Basidiomycota</taxon>
        <taxon>Agaricomycotina</taxon>
        <taxon>Agaricomycetes</taxon>
        <taxon>Agaricomycetidae</taxon>
        <taxon>Agaricales</taxon>
        <taxon>Marasmiineae</taxon>
        <taxon>Marasmiaceae</taxon>
        <taxon>Tetrapyrgos</taxon>
    </lineage>
</organism>
<comment type="caution">
    <text evidence="2">The sequence shown here is derived from an EMBL/GenBank/DDBJ whole genome shotgun (WGS) entry which is preliminary data.</text>
</comment>
<evidence type="ECO:0000313" key="2">
    <source>
        <dbReference type="EMBL" id="KAF5343673.1"/>
    </source>
</evidence>
<name>A0A8H5CMQ4_9AGAR</name>
<feature type="region of interest" description="Disordered" evidence="1">
    <location>
        <begin position="31"/>
        <end position="98"/>
    </location>
</feature>
<keyword evidence="3" id="KW-1185">Reference proteome</keyword>
<dbReference type="AlphaFoldDB" id="A0A8H5CMQ4"/>
<proteinExistence type="predicted"/>
<reference evidence="2 3" key="1">
    <citation type="journal article" date="2020" name="ISME J.">
        <title>Uncovering the hidden diversity of litter-decomposition mechanisms in mushroom-forming fungi.</title>
        <authorList>
            <person name="Floudas D."/>
            <person name="Bentzer J."/>
            <person name="Ahren D."/>
            <person name="Johansson T."/>
            <person name="Persson P."/>
            <person name="Tunlid A."/>
        </authorList>
    </citation>
    <scope>NUCLEOTIDE SEQUENCE [LARGE SCALE GENOMIC DNA]</scope>
    <source>
        <strain evidence="2 3">CBS 291.85</strain>
    </source>
</reference>
<protein>
    <submittedName>
        <fullName evidence="2">Uncharacterized protein</fullName>
    </submittedName>
</protein>
<gene>
    <name evidence="2" type="ORF">D9758_014686</name>
</gene>
<feature type="compositionally biased region" description="Polar residues" evidence="1">
    <location>
        <begin position="55"/>
        <end position="64"/>
    </location>
</feature>
<accession>A0A8H5CMQ4</accession>
<dbReference type="EMBL" id="JAACJM010000136">
    <property type="protein sequence ID" value="KAF5343673.1"/>
    <property type="molecule type" value="Genomic_DNA"/>
</dbReference>
<sequence>MSKSSHHVAIPTTPRRAKILQNAAEIMVSALEPDSPAARTPVKTYKGATRCRQVDTPQASSSRLCRSESHRHVNTPQASSSRIHRSESPKYVSESEEDNVSIKSEDCSLSYSPIRSSLHSFPQSPYQCGLCGQAHLGKCKYSKYRGSA</sequence>